<sequence>MPSAGCKRTRSKSDQTGPLLQTRRLTRNRGRTAVTNIAAKNSEFTIESRPPHNSQACFTDLPAELRLEIYSHLRDIIRIHVHCRQKRKLDIFTWTPCRSSSTISPLLCANPKWSGVRSEDERCTYRLGSLAVLRGAWALAASNKMIRNEAQDMFFRDSVVSVQAQDLEVWLDHLAMKNPRHLNRLQRCQSPVWQRFRNHAQTGPMLDYKRWHEWSIVDFVRDFDPAVTIALETTVSKRPHPFSEPNGVEQQIKIRIVRTGKSIENASDCSWTEEDTEIDVAQSDQLVPCRDDEKWRQWWAKKGRGPMHWTVVSPHRQF</sequence>
<protein>
    <recommendedName>
        <fullName evidence="3">F-box domain-containing protein</fullName>
    </recommendedName>
</protein>
<dbReference type="KEGG" id="pno:SNOG_02662"/>
<evidence type="ECO:0000313" key="2">
    <source>
        <dbReference type="Proteomes" id="UP000001055"/>
    </source>
</evidence>
<dbReference type="GeneID" id="5970118"/>
<reference evidence="2" key="1">
    <citation type="journal article" date="2007" name="Plant Cell">
        <title>Dothideomycete-plant interactions illuminated by genome sequencing and EST analysis of the wheat pathogen Stagonospora nodorum.</title>
        <authorList>
            <person name="Hane J.K."/>
            <person name="Lowe R.G."/>
            <person name="Solomon P.S."/>
            <person name="Tan K.C."/>
            <person name="Schoch C.L."/>
            <person name="Spatafora J.W."/>
            <person name="Crous P.W."/>
            <person name="Kodira C."/>
            <person name="Birren B.W."/>
            <person name="Galagan J.E."/>
            <person name="Torriani S.F."/>
            <person name="McDonald B.A."/>
            <person name="Oliver R.P."/>
        </authorList>
    </citation>
    <scope>NUCLEOTIDE SEQUENCE [LARGE SCALE GENOMIC DNA]</scope>
    <source>
        <strain evidence="2">SN15 / ATCC MYA-4574 / FGSC 10173</strain>
    </source>
</reference>
<organism evidence="1 2">
    <name type="scientific">Phaeosphaeria nodorum (strain SN15 / ATCC MYA-4574 / FGSC 10173)</name>
    <name type="common">Glume blotch fungus</name>
    <name type="synonym">Parastagonospora nodorum</name>
    <dbReference type="NCBI Taxonomy" id="321614"/>
    <lineage>
        <taxon>Eukaryota</taxon>
        <taxon>Fungi</taxon>
        <taxon>Dikarya</taxon>
        <taxon>Ascomycota</taxon>
        <taxon>Pezizomycotina</taxon>
        <taxon>Dothideomycetes</taxon>
        <taxon>Pleosporomycetidae</taxon>
        <taxon>Pleosporales</taxon>
        <taxon>Pleosporineae</taxon>
        <taxon>Phaeosphaeriaceae</taxon>
        <taxon>Parastagonospora</taxon>
    </lineage>
</organism>
<evidence type="ECO:0008006" key="3">
    <source>
        <dbReference type="Google" id="ProtNLM"/>
    </source>
</evidence>
<proteinExistence type="predicted"/>
<accession>Q0V002</accession>
<dbReference type="OMA" id="CENAPNY"/>
<dbReference type="VEuPathDB" id="FungiDB:JI435_026620"/>
<dbReference type="VEuPathDB" id="FungiDB:JI435_431530"/>
<dbReference type="RefSeq" id="XP_001793261.1">
    <property type="nucleotide sequence ID" value="XM_001793209.1"/>
</dbReference>
<gene>
    <name evidence="1" type="ORF">SNOG_02662</name>
</gene>
<dbReference type="Proteomes" id="UP000001055">
    <property type="component" value="Unassembled WGS sequence"/>
</dbReference>
<name>Q0V002_PHANO</name>
<dbReference type="EMBL" id="CH445328">
    <property type="protein sequence ID" value="EAT89393.1"/>
    <property type="molecule type" value="Genomic_DNA"/>
</dbReference>
<dbReference type="AlphaFoldDB" id="Q0V002"/>
<evidence type="ECO:0000313" key="1">
    <source>
        <dbReference type="EMBL" id="EAT89393.1"/>
    </source>
</evidence>
<dbReference type="InParanoid" id="Q0V002"/>